<dbReference type="AlphaFoldDB" id="A0A840RI61"/>
<keyword evidence="2" id="KW-1185">Reference proteome</keyword>
<comment type="caution">
    <text evidence="1">The sequence shown here is derived from an EMBL/GenBank/DDBJ whole genome shotgun (WGS) entry which is preliminary data.</text>
</comment>
<dbReference type="Proteomes" id="UP000543030">
    <property type="component" value="Unassembled WGS sequence"/>
</dbReference>
<dbReference type="RefSeq" id="WP_184101945.1">
    <property type="nucleotide sequence ID" value="NZ_JACHHN010000006.1"/>
</dbReference>
<name>A0A840RI61_9NEIS</name>
<protein>
    <submittedName>
        <fullName evidence="1">Uncharacterized protein</fullName>
    </submittedName>
</protein>
<sequence>MNESLYVLQYSPETRNFHVEKLHVMLDKNQQAFQSGKPVDYVPLGMYERLDELLEEKARLIKARARR</sequence>
<evidence type="ECO:0000313" key="2">
    <source>
        <dbReference type="Proteomes" id="UP000543030"/>
    </source>
</evidence>
<proteinExistence type="predicted"/>
<organism evidence="1 2">
    <name type="scientific">Silvimonas terrae</name>
    <dbReference type="NCBI Taxonomy" id="300266"/>
    <lineage>
        <taxon>Bacteria</taxon>
        <taxon>Pseudomonadati</taxon>
        <taxon>Pseudomonadota</taxon>
        <taxon>Betaproteobacteria</taxon>
        <taxon>Neisseriales</taxon>
        <taxon>Chitinibacteraceae</taxon>
        <taxon>Silvimonas</taxon>
    </lineage>
</organism>
<reference evidence="1 2" key="1">
    <citation type="submission" date="2020-08" db="EMBL/GenBank/DDBJ databases">
        <title>Genomic Encyclopedia of Type Strains, Phase IV (KMG-IV): sequencing the most valuable type-strain genomes for metagenomic binning, comparative biology and taxonomic classification.</title>
        <authorList>
            <person name="Goeker M."/>
        </authorList>
    </citation>
    <scope>NUCLEOTIDE SEQUENCE [LARGE SCALE GENOMIC DNA]</scope>
    <source>
        <strain evidence="1 2">DSM 18233</strain>
    </source>
</reference>
<accession>A0A840RI61</accession>
<evidence type="ECO:0000313" key="1">
    <source>
        <dbReference type="EMBL" id="MBB5192264.1"/>
    </source>
</evidence>
<gene>
    <name evidence="1" type="ORF">HNQ50_003005</name>
</gene>
<dbReference type="EMBL" id="JACHHN010000006">
    <property type="protein sequence ID" value="MBB5192264.1"/>
    <property type="molecule type" value="Genomic_DNA"/>
</dbReference>